<organism evidence="1 2">
    <name type="scientific">Vreelandella piezotolerans</name>
    <dbReference type="NCBI Taxonomy" id="2609667"/>
    <lineage>
        <taxon>Bacteria</taxon>
        <taxon>Pseudomonadati</taxon>
        <taxon>Pseudomonadota</taxon>
        <taxon>Gammaproteobacteria</taxon>
        <taxon>Oceanospirillales</taxon>
        <taxon>Halomonadaceae</taxon>
        <taxon>Vreelandella</taxon>
    </lineage>
</organism>
<evidence type="ECO:0000313" key="2">
    <source>
        <dbReference type="Proteomes" id="UP000466130"/>
    </source>
</evidence>
<dbReference type="RefSeq" id="WP_153842120.1">
    <property type="nucleotide sequence ID" value="NZ_CP048602.1"/>
</dbReference>
<gene>
    <name evidence="1" type="ORF">F1978_00005</name>
</gene>
<dbReference type="Pfam" id="PF11185">
    <property type="entry name" value="DUF2971"/>
    <property type="match status" value="1"/>
</dbReference>
<comment type="caution">
    <text evidence="1">The sequence shown here is derived from an EMBL/GenBank/DDBJ whole genome shotgun (WGS) entry which is preliminary data.</text>
</comment>
<name>A0ABQ6XCF1_9GAMM</name>
<keyword evidence="2" id="KW-1185">Reference proteome</keyword>
<reference evidence="1 2" key="1">
    <citation type="submission" date="2019-09" db="EMBL/GenBank/DDBJ databases">
        <title>The Halomonas whole genome shotgun (WGS).</title>
        <authorList>
            <person name="Xie Z."/>
        </authorList>
    </citation>
    <scope>NUCLEOTIDE SEQUENCE [LARGE SCALE GENOMIC DNA]</scope>
    <source>
        <strain evidence="1 2">NBT06E8</strain>
    </source>
</reference>
<dbReference type="EMBL" id="VWRT01000001">
    <property type="protein sequence ID" value="KAE8439682.1"/>
    <property type="molecule type" value="Genomic_DNA"/>
</dbReference>
<dbReference type="Proteomes" id="UP000466130">
    <property type="component" value="Unassembled WGS sequence"/>
</dbReference>
<evidence type="ECO:0000313" key="1">
    <source>
        <dbReference type="EMBL" id="KAE8439682.1"/>
    </source>
</evidence>
<sequence length="221" mass="25460">MKNSAGRLYRIINFHHAVQVFEKGELFFSHPSKWEDPYETRLIHRESHKVFSQCWCSNGVSDAMWRIYSPNHLGIRVGTSTNKLRAALEKGIKGSAKKLRMDDVSYISQHSLNMKSQSIRDQLEGSFDIDKSIDLLFMKRDAYEHESEYRVVLIDEQPPEEGGGVSVSINPHQVIDSILIDPRAPKELADALVFYFKEKIGFKKKCEKSRLYKTPMPLVVD</sequence>
<proteinExistence type="predicted"/>
<dbReference type="InterPro" id="IPR021352">
    <property type="entry name" value="DUF2971"/>
</dbReference>
<protein>
    <submittedName>
        <fullName evidence="1">DUF2971 domain-containing protein</fullName>
    </submittedName>
</protein>
<accession>A0ABQ6XCF1</accession>